<dbReference type="AlphaFoldDB" id="A0ABD4Z528"/>
<sequence>MGLEELSEVFNHFTVLFSNGNNVIAKTFAWIGIVLIVLVALYYLAVGVTKLAKAFWRMNVKYLGLVLLMLGIVFVAISLIIP</sequence>
<keyword evidence="1" id="KW-0472">Membrane</keyword>
<keyword evidence="3" id="KW-1185">Reference proteome</keyword>
<dbReference type="EMBL" id="JASNVW010000001">
    <property type="protein sequence ID" value="MDK6028411.1"/>
    <property type="molecule type" value="Genomic_DNA"/>
</dbReference>
<evidence type="ECO:0000256" key="1">
    <source>
        <dbReference type="SAM" id="Phobius"/>
    </source>
</evidence>
<keyword evidence="1" id="KW-0812">Transmembrane</keyword>
<proteinExistence type="predicted"/>
<name>A0ABD4Z528_9CREN</name>
<feature type="transmembrane region" description="Helical" evidence="1">
    <location>
        <begin position="60"/>
        <end position="81"/>
    </location>
</feature>
<dbReference type="RefSeq" id="WP_285273376.1">
    <property type="nucleotide sequence ID" value="NZ_JASNVW010000001.1"/>
</dbReference>
<feature type="transmembrane region" description="Helical" evidence="1">
    <location>
        <begin position="28"/>
        <end position="48"/>
    </location>
</feature>
<dbReference type="Proteomes" id="UP001529235">
    <property type="component" value="Unassembled WGS sequence"/>
</dbReference>
<keyword evidence="1" id="KW-1133">Transmembrane helix</keyword>
<comment type="caution">
    <text evidence="2">The sequence shown here is derived from an EMBL/GenBank/DDBJ whole genome shotgun (WGS) entry which is preliminary data.</text>
</comment>
<organism evidence="2 3">
    <name type="scientific">Ignisphaera cupida</name>
    <dbReference type="NCBI Taxonomy" id="3050454"/>
    <lineage>
        <taxon>Archaea</taxon>
        <taxon>Thermoproteota</taxon>
        <taxon>Thermoprotei</taxon>
        <taxon>Desulfurococcales</taxon>
        <taxon>Desulfurococcaceae</taxon>
        <taxon>Ignisphaera</taxon>
    </lineage>
</organism>
<gene>
    <name evidence="2" type="ORF">QPL79_03415</name>
</gene>
<reference evidence="2 3" key="1">
    <citation type="submission" date="2023-05" db="EMBL/GenBank/DDBJ databases">
        <title>A new hyperthermophilic archaea 'Ignisphaera cupida' sp. nov. and description of the family 'Ignisphaeraceae' fam. nov.</title>
        <authorList>
            <person name="Podosokorskaya O.A."/>
            <person name="Elcheninov A.G."/>
            <person name="Klukina A."/>
            <person name="Merkel A.Y."/>
        </authorList>
    </citation>
    <scope>NUCLEOTIDE SEQUENCE [LARGE SCALE GENOMIC DNA]</scope>
    <source>
        <strain evidence="2 3">4213-co</strain>
    </source>
</reference>
<evidence type="ECO:0000313" key="3">
    <source>
        <dbReference type="Proteomes" id="UP001529235"/>
    </source>
</evidence>
<protein>
    <submittedName>
        <fullName evidence="2">Uncharacterized protein</fullName>
    </submittedName>
</protein>
<evidence type="ECO:0000313" key="2">
    <source>
        <dbReference type="EMBL" id="MDK6028411.1"/>
    </source>
</evidence>
<accession>A0ABD4Z528</accession>